<name>A0A1D5AIX1_ELAGV</name>
<dbReference type="Pfam" id="PF14368">
    <property type="entry name" value="LTP_2"/>
    <property type="match status" value="1"/>
</dbReference>
<dbReference type="Gene3D" id="1.10.110.10">
    <property type="entry name" value="Plant lipid-transfer and hydrophobic proteins"/>
    <property type="match status" value="1"/>
</dbReference>
<reference evidence="2" key="1">
    <citation type="submission" date="2015-08" db="EMBL/GenBank/DDBJ databases">
        <title>Discovery, identification and sequence characterization of non-specific lipid transfer protein (nsLTPs) in oil palm.</title>
        <authorList>
            <person name="Ismail M.F."/>
            <person name="Namasivayam P."/>
            <person name="Shaharuddin N.A."/>
            <person name="Low L.E.T."/>
        </authorList>
    </citation>
    <scope>NUCLEOTIDE SEQUENCE</scope>
</reference>
<organism evidence="2">
    <name type="scientific">Elaeis guineensis var. tenera</name>
    <name type="common">Oil palm</name>
    <dbReference type="NCBI Taxonomy" id="51953"/>
    <lineage>
        <taxon>Eukaryota</taxon>
        <taxon>Viridiplantae</taxon>
        <taxon>Streptophyta</taxon>
        <taxon>Embryophyta</taxon>
        <taxon>Tracheophyta</taxon>
        <taxon>Spermatophyta</taxon>
        <taxon>Magnoliopsida</taxon>
        <taxon>Liliopsida</taxon>
        <taxon>Arecaceae</taxon>
        <taxon>Arecoideae</taxon>
        <taxon>Cocoseae</taxon>
        <taxon>Elaeidinae</taxon>
        <taxon>Elaeis</taxon>
    </lineage>
</organism>
<dbReference type="CDD" id="cd00010">
    <property type="entry name" value="AAI_LTSS"/>
    <property type="match status" value="1"/>
</dbReference>
<evidence type="ECO:0000313" key="2">
    <source>
        <dbReference type="EMBL" id="AOC88999.1"/>
    </source>
</evidence>
<dbReference type="AlphaFoldDB" id="A0A1D5AIX1"/>
<evidence type="ECO:0000259" key="1">
    <source>
        <dbReference type="Pfam" id="PF14368"/>
    </source>
</evidence>
<accession>A0A1D5AIX1</accession>
<dbReference type="InterPro" id="IPR036312">
    <property type="entry name" value="Bifun_inhib/LTP/seed_sf"/>
</dbReference>
<proteinExistence type="evidence at transcript level"/>
<dbReference type="EMBL" id="KT381274">
    <property type="protein sequence ID" value="AOC88999.1"/>
    <property type="molecule type" value="mRNA"/>
</dbReference>
<sequence length="155" mass="17351">MLEMSQPLPFFQEPCMSSKRILGAILLISTWPSMGASLHDYDDDTMLPDTLPCLEMLLPCQECLNHENPSQTCCKAVETILAASPNCFCTLFNNPEVVENLHTTREEALRLPNKCSYKDDLTSWCNKLTHVTKTKVASTKFQTVTEAPAPNADLR</sequence>
<feature type="domain" description="Bifunctional inhibitor/plant lipid transfer protein/seed storage helical" evidence="1">
    <location>
        <begin position="53"/>
        <end position="125"/>
    </location>
</feature>
<dbReference type="SUPFAM" id="SSF47699">
    <property type="entry name" value="Bifunctional inhibitor/lipid-transfer protein/seed storage 2S albumin"/>
    <property type="match status" value="1"/>
</dbReference>
<dbReference type="InterPro" id="IPR016140">
    <property type="entry name" value="Bifunc_inhib/LTP/seed_store"/>
</dbReference>
<protein>
    <submittedName>
        <fullName evidence="2">Type X nonspecific lipid transfer protein LTPX08</fullName>
    </submittedName>
</protein>